<keyword evidence="7 9" id="KW-1133">Transmembrane helix</keyword>
<keyword evidence="4 9" id="KW-0812">Transmembrane</keyword>
<dbReference type="OMA" id="EKWIIVL"/>
<dbReference type="SUPFAM" id="SSF52540">
    <property type="entry name" value="P-loop containing nucleoside triphosphate hydrolases"/>
    <property type="match status" value="1"/>
</dbReference>
<organism evidence="11 12">
    <name type="scientific">Tieghemostelium lacteum</name>
    <name type="common">Slime mold</name>
    <name type="synonym">Dictyostelium lacteum</name>
    <dbReference type="NCBI Taxonomy" id="361077"/>
    <lineage>
        <taxon>Eukaryota</taxon>
        <taxon>Amoebozoa</taxon>
        <taxon>Evosea</taxon>
        <taxon>Eumycetozoa</taxon>
        <taxon>Dictyostelia</taxon>
        <taxon>Dictyosteliales</taxon>
        <taxon>Raperosteliaceae</taxon>
        <taxon>Tieghemostelium</taxon>
    </lineage>
</organism>
<evidence type="ECO:0000256" key="9">
    <source>
        <dbReference type="SAM" id="Phobius"/>
    </source>
</evidence>
<keyword evidence="3" id="KW-0813">Transport</keyword>
<feature type="transmembrane region" description="Helical" evidence="9">
    <location>
        <begin position="347"/>
        <end position="365"/>
    </location>
</feature>
<evidence type="ECO:0000256" key="5">
    <source>
        <dbReference type="ARBA" id="ARBA00022741"/>
    </source>
</evidence>
<sequence>MAQEYYHPISKITQIKALLYKSFVLQARQIKTNVFQILFPVLIMIVICSLNIFFQDQMKQNAASSSSDSFDYDPNVWGYTAVSLPPAFSLYWIVNPPSPSQPVGNSHEGFLSLIPNTSYSLVWSYDGSGSPPSVVTPYWEIFNNADDIDPAVVAYYKQYISYVTNYNNYDEPKNISMLPPMDALIFSEYQPTQKKLSYTIENFGNYFNNYFGMLFVGSGDNEPGTWRITTAVNSAFIQSYNVSTFMSSLNSYQFSSYFPASALGYMMAVFMLPALFSFIFPVFVYTQVFEKEEKHTQILNMMGLTNFTHITSNFIFFYLLYLILCIFVVTVGAISGLEIITDIPAQFLLLVLLYGISLVCFSFFFSSFFSKSKLSTVLSYLIMLITPTAGACADLFGFAGKPPPSLLYAYPPFVFGHGIFIMSVSKLDTSPGHSFYHYLVDLTQYSQLSQCYVAFIVQSIVFLILGNYLGNVLPKEHGFSYPILYPIYELIEYFKPKKNTHETEFTESSSLLGKQSVNAVDIDFDEIPEDQDCRQERQKANSGESYLLKAINLKKIYNSGGKTKEALFNFCLTSNEGEILGLLGPNGAGKTTFIHLLCGMYKATSGDAFINGYKISSQMGYIYRFLSFCPQHDILYDDFTILNHLNFYYDLKGLYTNKHTKLADIDNVLQRVQLYEHRNKKINQLSGGQKRRVSISIALLGNSKLILLDEPTTGLDVDSVRAVWDIIESVKHDKTIIITTHNMQEADVLCNKIAIVAAGRLQCVGSPLYLKNKFGAGYTVHIVPESQAHAAGIIENIKGAYANCQQVTSEVDGALAFVIPKSEDITILFRMISENKQSFGIKEWGISQTSLEDVFMRIAEESEQEPVVVGK</sequence>
<evidence type="ECO:0000313" key="12">
    <source>
        <dbReference type="Proteomes" id="UP000076078"/>
    </source>
</evidence>
<feature type="transmembrane region" description="Helical" evidence="9">
    <location>
        <begin position="262"/>
        <end position="284"/>
    </location>
</feature>
<dbReference type="InterPro" id="IPR003593">
    <property type="entry name" value="AAA+_ATPase"/>
</dbReference>
<gene>
    <name evidence="11" type="ORF">DLAC_08126</name>
</gene>
<feature type="transmembrane region" description="Helical" evidence="9">
    <location>
        <begin position="34"/>
        <end position="54"/>
    </location>
</feature>
<dbReference type="PROSITE" id="PS00211">
    <property type="entry name" value="ABC_TRANSPORTER_1"/>
    <property type="match status" value="1"/>
</dbReference>
<feature type="transmembrane region" description="Helical" evidence="9">
    <location>
        <begin position="406"/>
        <end position="425"/>
    </location>
</feature>
<dbReference type="OrthoDB" id="18054at2759"/>
<dbReference type="GO" id="GO:0005319">
    <property type="term" value="F:lipid transporter activity"/>
    <property type="evidence" value="ECO:0007669"/>
    <property type="project" value="TreeGrafter"/>
</dbReference>
<evidence type="ECO:0000256" key="7">
    <source>
        <dbReference type="ARBA" id="ARBA00022989"/>
    </source>
</evidence>
<feature type="transmembrane region" description="Helical" evidence="9">
    <location>
        <begin position="445"/>
        <end position="465"/>
    </location>
</feature>
<dbReference type="GO" id="GO:0016887">
    <property type="term" value="F:ATP hydrolysis activity"/>
    <property type="evidence" value="ECO:0007669"/>
    <property type="project" value="InterPro"/>
</dbReference>
<dbReference type="CDD" id="cd03263">
    <property type="entry name" value="ABC_subfamily_A"/>
    <property type="match status" value="1"/>
</dbReference>
<evidence type="ECO:0000256" key="1">
    <source>
        <dbReference type="ARBA" id="ARBA00004141"/>
    </source>
</evidence>
<reference evidence="11 12" key="1">
    <citation type="submission" date="2015-12" db="EMBL/GenBank/DDBJ databases">
        <title>Dictyostelia acquired genes for synthesis and detection of signals that induce cell-type specialization by lateral gene transfer from prokaryotes.</title>
        <authorList>
            <person name="Gloeckner G."/>
            <person name="Schaap P."/>
        </authorList>
    </citation>
    <scope>NUCLEOTIDE SEQUENCE [LARGE SCALE GENOMIC DNA]</scope>
    <source>
        <strain evidence="11 12">TK</strain>
    </source>
</reference>
<accession>A0A151ZB71</accession>
<comment type="caution">
    <text evidence="11">The sequence shown here is derived from an EMBL/GenBank/DDBJ whole genome shotgun (WGS) entry which is preliminary data.</text>
</comment>
<dbReference type="GO" id="GO:0016020">
    <property type="term" value="C:membrane"/>
    <property type="evidence" value="ECO:0007669"/>
    <property type="project" value="UniProtKB-SubCell"/>
</dbReference>
<dbReference type="SMART" id="SM00382">
    <property type="entry name" value="AAA"/>
    <property type="match status" value="1"/>
</dbReference>
<protein>
    <submittedName>
        <fullName evidence="11">ABC transporter A family protein</fullName>
    </submittedName>
</protein>
<keyword evidence="6" id="KW-0067">ATP-binding</keyword>
<dbReference type="InterPro" id="IPR003439">
    <property type="entry name" value="ABC_transporter-like_ATP-bd"/>
</dbReference>
<dbReference type="FunFam" id="3.40.50.300:FF:000335">
    <property type="entry name" value="ATP binding cassette subfamily A member 5"/>
    <property type="match status" value="1"/>
</dbReference>
<dbReference type="InParanoid" id="A0A151ZB71"/>
<dbReference type="PROSITE" id="PS50893">
    <property type="entry name" value="ABC_TRANSPORTER_2"/>
    <property type="match status" value="1"/>
</dbReference>
<keyword evidence="12" id="KW-1185">Reference proteome</keyword>
<name>A0A151ZB71_TIELA</name>
<keyword evidence="8 9" id="KW-0472">Membrane</keyword>
<comment type="subcellular location">
    <subcellularLocation>
        <location evidence="1">Membrane</location>
        <topology evidence="1">Multi-pass membrane protein</topology>
    </subcellularLocation>
</comment>
<dbReference type="InterPro" id="IPR017871">
    <property type="entry name" value="ABC_transporter-like_CS"/>
</dbReference>
<evidence type="ECO:0000256" key="3">
    <source>
        <dbReference type="ARBA" id="ARBA00022448"/>
    </source>
</evidence>
<feature type="domain" description="ABC transporter" evidence="10">
    <location>
        <begin position="551"/>
        <end position="783"/>
    </location>
</feature>
<feature type="transmembrane region" description="Helical" evidence="9">
    <location>
        <begin position="377"/>
        <end position="399"/>
    </location>
</feature>
<evidence type="ECO:0000259" key="10">
    <source>
        <dbReference type="PROSITE" id="PS50893"/>
    </source>
</evidence>
<dbReference type="Pfam" id="PF00005">
    <property type="entry name" value="ABC_tran"/>
    <property type="match status" value="1"/>
</dbReference>
<dbReference type="Proteomes" id="UP000076078">
    <property type="component" value="Unassembled WGS sequence"/>
</dbReference>
<evidence type="ECO:0000256" key="8">
    <source>
        <dbReference type="ARBA" id="ARBA00023136"/>
    </source>
</evidence>
<dbReference type="Gene3D" id="3.40.50.300">
    <property type="entry name" value="P-loop containing nucleotide triphosphate hydrolases"/>
    <property type="match status" value="1"/>
</dbReference>
<dbReference type="PANTHER" id="PTHR19229">
    <property type="entry name" value="ATP-BINDING CASSETTE TRANSPORTER SUBFAMILY A ABCA"/>
    <property type="match status" value="1"/>
</dbReference>
<keyword evidence="5" id="KW-0547">Nucleotide-binding</keyword>
<dbReference type="GO" id="GO:0140359">
    <property type="term" value="F:ABC-type transporter activity"/>
    <property type="evidence" value="ECO:0007669"/>
    <property type="project" value="InterPro"/>
</dbReference>
<dbReference type="GO" id="GO:0005524">
    <property type="term" value="F:ATP binding"/>
    <property type="evidence" value="ECO:0007669"/>
    <property type="project" value="UniProtKB-KW"/>
</dbReference>
<comment type="similarity">
    <text evidence="2">Belongs to the ABC transporter superfamily. ABCA family.</text>
</comment>
<evidence type="ECO:0000313" key="11">
    <source>
        <dbReference type="EMBL" id="KYQ91203.1"/>
    </source>
</evidence>
<evidence type="ECO:0000256" key="2">
    <source>
        <dbReference type="ARBA" id="ARBA00008869"/>
    </source>
</evidence>
<evidence type="ECO:0000256" key="4">
    <source>
        <dbReference type="ARBA" id="ARBA00022692"/>
    </source>
</evidence>
<dbReference type="InterPro" id="IPR026082">
    <property type="entry name" value="ABCA"/>
</dbReference>
<dbReference type="InterPro" id="IPR027417">
    <property type="entry name" value="P-loop_NTPase"/>
</dbReference>
<evidence type="ECO:0000256" key="6">
    <source>
        <dbReference type="ARBA" id="ARBA00022840"/>
    </source>
</evidence>
<dbReference type="AlphaFoldDB" id="A0A151ZB71"/>
<proteinExistence type="inferred from homology"/>
<feature type="transmembrane region" description="Helical" evidence="9">
    <location>
        <begin position="315"/>
        <end position="335"/>
    </location>
</feature>
<dbReference type="EMBL" id="LODT01000035">
    <property type="protein sequence ID" value="KYQ91203.1"/>
    <property type="molecule type" value="Genomic_DNA"/>
</dbReference>